<proteinExistence type="predicted"/>
<evidence type="ECO:0000313" key="4">
    <source>
        <dbReference type="Proteomes" id="UP000321504"/>
    </source>
</evidence>
<dbReference type="EMBL" id="DACQKT010000005">
    <property type="protein sequence ID" value="HAS6677710.1"/>
    <property type="molecule type" value="Genomic_DNA"/>
</dbReference>
<dbReference type="Proteomes" id="UP000464718">
    <property type="component" value="Chromosome i"/>
</dbReference>
<reference evidence="2 5" key="2">
    <citation type="submission" date="2018-12" db="EMBL/GenBank/DDBJ databases">
        <title>Genomic insights into the evolutionary origins and pathogenicity of five Vibrio parahaemolyticus strains isolated from the shrimp with acute hepatopancreatic necrosis disease (AHPND).</title>
        <authorList>
            <person name="Yang Q."/>
            <person name="Dong X."/>
            <person name="Xie G."/>
            <person name="Fu S."/>
            <person name="Zou P."/>
            <person name="Sun J."/>
            <person name="Wang Y."/>
            <person name="Huang J."/>
        </authorList>
    </citation>
    <scope>NUCLEOTIDE SEQUENCE [LARGE SCALE GENOMIC DNA]</scope>
    <source>
        <strain evidence="2 5">20160303005-1</strain>
    </source>
</reference>
<evidence type="ECO:0000313" key="3">
    <source>
        <dbReference type="EMBL" id="TXN15001.1"/>
    </source>
</evidence>
<dbReference type="AlphaFoldDB" id="A0A2R9VMH5"/>
<accession>A0A2R9VMH5</accession>
<evidence type="ECO:0000313" key="5">
    <source>
        <dbReference type="Proteomes" id="UP000464718"/>
    </source>
</evidence>
<protein>
    <submittedName>
        <fullName evidence="1">Uncharacterized protein</fullName>
    </submittedName>
</protein>
<reference evidence="1" key="1">
    <citation type="journal article" date="2018" name="Genome Biol.">
        <title>SKESA: strategic k-mer extension for scrupulous assemblies.</title>
        <authorList>
            <person name="Souvorov A."/>
            <person name="Agarwala R."/>
            <person name="Lipman D.J."/>
        </authorList>
    </citation>
    <scope>NUCLEOTIDE SEQUENCE</scope>
    <source>
        <strain evidence="1">1930</strain>
    </source>
</reference>
<dbReference type="Proteomes" id="UP000321504">
    <property type="component" value="Unassembled WGS sequence"/>
</dbReference>
<dbReference type="Proteomes" id="UP000856022">
    <property type="component" value="Unassembled WGS sequence"/>
</dbReference>
<sequence length="48" mass="5458">MVKKVAKKLPYVLILSRGFITISRLEIWLQQLVGAVSHFIINCVWCAA</sequence>
<evidence type="ECO:0000313" key="2">
    <source>
        <dbReference type="EMBL" id="QHH08107.1"/>
    </source>
</evidence>
<name>A0A2R9VMH5_VIBPH</name>
<organism evidence="1">
    <name type="scientific">Vibrio parahaemolyticus</name>
    <dbReference type="NCBI Taxonomy" id="670"/>
    <lineage>
        <taxon>Bacteria</taxon>
        <taxon>Pseudomonadati</taxon>
        <taxon>Pseudomonadota</taxon>
        <taxon>Gammaproteobacteria</taxon>
        <taxon>Vibrionales</taxon>
        <taxon>Vibrionaceae</taxon>
        <taxon>Vibrio</taxon>
    </lineage>
</organism>
<gene>
    <name evidence="2" type="ORF">EHC69_01395</name>
    <name evidence="3" type="ORF">FVP01_18650</name>
    <name evidence="1" type="ORF">I7278_12905</name>
</gene>
<dbReference type="EMBL" id="CP034298">
    <property type="protein sequence ID" value="QHH08107.1"/>
    <property type="molecule type" value="Genomic_DNA"/>
</dbReference>
<evidence type="ECO:0000313" key="1">
    <source>
        <dbReference type="EMBL" id="HAS6677710.1"/>
    </source>
</evidence>
<dbReference type="EMBL" id="VRMQ01000004">
    <property type="protein sequence ID" value="TXN15001.1"/>
    <property type="molecule type" value="Genomic_DNA"/>
</dbReference>
<reference evidence="3 4" key="3">
    <citation type="submission" date="2019-08" db="EMBL/GenBank/DDBJ databases">
        <title>Emerging of two pre-pandemic pathogenic O4:KUT lineages of Vibrio parahaemolyticus in coastal eastern China.</title>
        <authorList>
            <person name="Yu H."/>
        </authorList>
    </citation>
    <scope>NUCLEOTIDE SEQUENCE [LARGE SCALE GENOMIC DNA]</scope>
    <source>
        <strain evidence="3 4">HZ17-383</strain>
    </source>
</reference>
<reference evidence="1" key="4">
    <citation type="submission" date="2019-12" db="EMBL/GenBank/DDBJ databases">
        <authorList>
            <consortium name="NCBI Pathogen Detection Project"/>
        </authorList>
    </citation>
    <scope>NUCLEOTIDE SEQUENCE</scope>
    <source>
        <strain evidence="1">1930</strain>
    </source>
</reference>
<dbReference type="OrthoDB" id="9906179at2"/>